<proteinExistence type="predicted"/>
<dbReference type="EMBL" id="FMAE01000003">
    <property type="protein sequence ID" value="SCB22403.1"/>
    <property type="molecule type" value="Genomic_DNA"/>
</dbReference>
<evidence type="ECO:0000313" key="3">
    <source>
        <dbReference type="EMBL" id="SCB22403.1"/>
    </source>
</evidence>
<gene>
    <name evidence="3" type="ORF">GA0061099_1003133</name>
</gene>
<accession>A0A1C3V3U0</accession>
<evidence type="ECO:0000313" key="4">
    <source>
        <dbReference type="Proteomes" id="UP000183174"/>
    </source>
</evidence>
<sequence length="281" mass="30267">MNFVVYTRAAFCFLLPVSQQPDDRYMMLRLICLFLFALCLAGPAQAQTNQPATVAKPAKNAPPKPAPASQSTPQAAGPCVGVISLLGDRFIVKKIGVTVFGNENKEVPVDGFGLDDLVVERVRAAVGSGFVVRRIAADRSAFSSYDPGLGMFVRSDKAGAIVRQVAGQAGCKRYVVVIKGIRQGGFFGIGVMKVSPLYDMADIYAVIRIYVHDGQSFDILKSDEGSISGSNFMTGPPTLRIDWAQWPEPPEAANNPVMRASTRQLLGNVLDKSLPTLLQSQ</sequence>
<feature type="chain" id="PRO_5008683935" evidence="2">
    <location>
        <begin position="47"/>
        <end position="281"/>
    </location>
</feature>
<feature type="signal peptide" evidence="2">
    <location>
        <begin position="1"/>
        <end position="46"/>
    </location>
</feature>
<keyword evidence="2" id="KW-0732">Signal</keyword>
<protein>
    <submittedName>
        <fullName evidence="3">Uncharacterized protein</fullName>
    </submittedName>
</protein>
<feature type="region of interest" description="Disordered" evidence="1">
    <location>
        <begin position="51"/>
        <end position="75"/>
    </location>
</feature>
<dbReference type="Proteomes" id="UP000183174">
    <property type="component" value="Unassembled WGS sequence"/>
</dbReference>
<evidence type="ECO:0000256" key="1">
    <source>
        <dbReference type="SAM" id="MobiDB-lite"/>
    </source>
</evidence>
<dbReference type="AlphaFoldDB" id="A0A1C3V3U0"/>
<evidence type="ECO:0000256" key="2">
    <source>
        <dbReference type="SAM" id="SignalP"/>
    </source>
</evidence>
<dbReference type="RefSeq" id="WP_141697578.1">
    <property type="nucleotide sequence ID" value="NZ_FMAE01000003.1"/>
</dbReference>
<reference evidence="3 4" key="1">
    <citation type="submission" date="2016-08" db="EMBL/GenBank/DDBJ databases">
        <authorList>
            <person name="Seilhamer J.J."/>
        </authorList>
    </citation>
    <scope>NUCLEOTIDE SEQUENCE [LARGE SCALE GENOMIC DNA]</scope>
    <source>
        <strain evidence="3 4">CCBAU 10071</strain>
    </source>
</reference>
<name>A0A1C3V3U0_9BRAD</name>
<organism evidence="3 4">
    <name type="scientific">Bradyrhizobium yuanmingense</name>
    <dbReference type="NCBI Taxonomy" id="108015"/>
    <lineage>
        <taxon>Bacteria</taxon>
        <taxon>Pseudomonadati</taxon>
        <taxon>Pseudomonadota</taxon>
        <taxon>Alphaproteobacteria</taxon>
        <taxon>Hyphomicrobiales</taxon>
        <taxon>Nitrobacteraceae</taxon>
        <taxon>Bradyrhizobium</taxon>
    </lineage>
</organism>